<evidence type="ECO:0000256" key="6">
    <source>
        <dbReference type="SAM" id="Phobius"/>
    </source>
</evidence>
<keyword evidence="5 6" id="KW-0472">Membrane</keyword>
<dbReference type="InterPro" id="IPR044770">
    <property type="entry name" value="MFS_spinster-like"/>
</dbReference>
<name>A0ABR9XGJ2_9SPHI</name>
<keyword evidence="2" id="KW-0813">Transport</keyword>
<comment type="caution">
    <text evidence="8">The sequence shown here is derived from an EMBL/GenBank/DDBJ whole genome shotgun (WGS) entry which is preliminary data.</text>
</comment>
<dbReference type="PANTHER" id="PTHR23505">
    <property type="entry name" value="SPINSTER"/>
    <property type="match status" value="1"/>
</dbReference>
<feature type="transmembrane region" description="Helical" evidence="6">
    <location>
        <begin position="257"/>
        <end position="277"/>
    </location>
</feature>
<dbReference type="Pfam" id="PF07690">
    <property type="entry name" value="MFS_1"/>
    <property type="match status" value="1"/>
</dbReference>
<organism evidence="8 9">
    <name type="scientific">Mucilaginibacter boryungensis</name>
    <dbReference type="NCBI Taxonomy" id="768480"/>
    <lineage>
        <taxon>Bacteria</taxon>
        <taxon>Pseudomonadati</taxon>
        <taxon>Bacteroidota</taxon>
        <taxon>Sphingobacteriia</taxon>
        <taxon>Sphingobacteriales</taxon>
        <taxon>Sphingobacteriaceae</taxon>
        <taxon>Mucilaginibacter</taxon>
    </lineage>
</organism>
<keyword evidence="3 6" id="KW-0812">Transmembrane</keyword>
<feature type="transmembrane region" description="Helical" evidence="6">
    <location>
        <begin position="215"/>
        <end position="237"/>
    </location>
</feature>
<feature type="domain" description="Major facilitator superfamily (MFS) profile" evidence="7">
    <location>
        <begin position="8"/>
        <end position="401"/>
    </location>
</feature>
<feature type="transmembrane region" description="Helical" evidence="6">
    <location>
        <begin position="377"/>
        <end position="396"/>
    </location>
</feature>
<sequence>MPFKAWLVVGLLCVVGCLNYLDRNMITTMRGSIVTSIPMTDAQFGLLTSVFLWVYGFLSPIAGFLADRYSRSRVIIASLFIWSGVTFLTAHATSFQGLLVSRALMGISEACYLPAALALIADYHKGSTRSLAIGIHLAGVMIGSSLGFLGGWIAQDSHWNNAFTIFGGIGIVYSGILFFFLRDAKTKATTVDAGTDILKPKFFPALKDLFLKRSFIMLFIFWGLLGIVGWMIVGWLPTYYKEHFNISQAKAGAFATAYMYPFGMAGVIIGGILADWWSRKNANARILVPIIGLCAAAPAVFIAGSTSAIFLALAGFITYAFARVFSDTNLMPILTMVANKRYVATGYGVLNMFACVIGGLGNYATGVLRDQHVSMTLLFRMASVLMIVCVGLLYVVKKDVEKSAKAQ</sequence>
<gene>
    <name evidence="8" type="ORF">IRJ18_07030</name>
</gene>
<dbReference type="InterPro" id="IPR020846">
    <property type="entry name" value="MFS_dom"/>
</dbReference>
<evidence type="ECO:0000256" key="2">
    <source>
        <dbReference type="ARBA" id="ARBA00022448"/>
    </source>
</evidence>
<dbReference type="SUPFAM" id="SSF103473">
    <property type="entry name" value="MFS general substrate transporter"/>
    <property type="match status" value="1"/>
</dbReference>
<feature type="transmembrane region" description="Helical" evidence="6">
    <location>
        <begin position="159"/>
        <end position="181"/>
    </location>
</feature>
<evidence type="ECO:0000256" key="3">
    <source>
        <dbReference type="ARBA" id="ARBA00022692"/>
    </source>
</evidence>
<keyword evidence="9" id="KW-1185">Reference proteome</keyword>
<evidence type="ECO:0000256" key="4">
    <source>
        <dbReference type="ARBA" id="ARBA00022989"/>
    </source>
</evidence>
<feature type="transmembrane region" description="Helical" evidence="6">
    <location>
        <begin position="308"/>
        <end position="326"/>
    </location>
</feature>
<dbReference type="Gene3D" id="1.20.1250.20">
    <property type="entry name" value="MFS general substrate transporter like domains"/>
    <property type="match status" value="2"/>
</dbReference>
<feature type="transmembrane region" description="Helical" evidence="6">
    <location>
        <begin position="99"/>
        <end position="121"/>
    </location>
</feature>
<proteinExistence type="predicted"/>
<feature type="transmembrane region" description="Helical" evidence="6">
    <location>
        <begin position="347"/>
        <end position="365"/>
    </location>
</feature>
<evidence type="ECO:0000256" key="1">
    <source>
        <dbReference type="ARBA" id="ARBA00004141"/>
    </source>
</evidence>
<dbReference type="InterPro" id="IPR036259">
    <property type="entry name" value="MFS_trans_sf"/>
</dbReference>
<evidence type="ECO:0000259" key="7">
    <source>
        <dbReference type="PROSITE" id="PS50850"/>
    </source>
</evidence>
<reference evidence="8 9" key="1">
    <citation type="submission" date="2020-10" db="EMBL/GenBank/DDBJ databases">
        <title>Mucilaginibacter mali sp. nov., isolated from rhizosphere soil of apple orchard.</title>
        <authorList>
            <person name="Lee J.-S."/>
            <person name="Kim H.S."/>
            <person name="Kim J.-S."/>
        </authorList>
    </citation>
    <scope>NUCLEOTIDE SEQUENCE [LARGE SCALE GENOMIC DNA]</scope>
    <source>
        <strain evidence="8 9">KCTC 23157</strain>
    </source>
</reference>
<comment type="subcellular location">
    <subcellularLocation>
        <location evidence="1">Membrane</location>
        <topology evidence="1">Multi-pass membrane protein</topology>
    </subcellularLocation>
</comment>
<dbReference type="EMBL" id="JADFFM010000001">
    <property type="protein sequence ID" value="MBE9666109.1"/>
    <property type="molecule type" value="Genomic_DNA"/>
</dbReference>
<dbReference type="PANTHER" id="PTHR23505:SF79">
    <property type="entry name" value="PROTEIN SPINSTER"/>
    <property type="match status" value="1"/>
</dbReference>
<dbReference type="Proteomes" id="UP000632774">
    <property type="component" value="Unassembled WGS sequence"/>
</dbReference>
<protein>
    <submittedName>
        <fullName evidence="8">MFS transporter</fullName>
    </submittedName>
</protein>
<dbReference type="InterPro" id="IPR011701">
    <property type="entry name" value="MFS"/>
</dbReference>
<evidence type="ECO:0000256" key="5">
    <source>
        <dbReference type="ARBA" id="ARBA00023136"/>
    </source>
</evidence>
<feature type="transmembrane region" description="Helical" evidence="6">
    <location>
        <begin position="73"/>
        <end position="93"/>
    </location>
</feature>
<feature type="transmembrane region" description="Helical" evidence="6">
    <location>
        <begin position="284"/>
        <end position="302"/>
    </location>
</feature>
<feature type="transmembrane region" description="Helical" evidence="6">
    <location>
        <begin position="133"/>
        <end position="153"/>
    </location>
</feature>
<evidence type="ECO:0000313" key="9">
    <source>
        <dbReference type="Proteomes" id="UP000632774"/>
    </source>
</evidence>
<accession>A0ABR9XGJ2</accession>
<evidence type="ECO:0000313" key="8">
    <source>
        <dbReference type="EMBL" id="MBE9666109.1"/>
    </source>
</evidence>
<dbReference type="PROSITE" id="PS50850">
    <property type="entry name" value="MFS"/>
    <property type="match status" value="1"/>
</dbReference>
<feature type="transmembrane region" description="Helical" evidence="6">
    <location>
        <begin position="46"/>
        <end position="66"/>
    </location>
</feature>
<keyword evidence="4 6" id="KW-1133">Transmembrane helix</keyword>